<dbReference type="OrthoDB" id="6697886at2"/>
<dbReference type="Proteomes" id="UP000242501">
    <property type="component" value="Unassembled WGS sequence"/>
</dbReference>
<protein>
    <recommendedName>
        <fullName evidence="3">Transcriptional regulator, AlpA family</fullName>
    </recommendedName>
</protein>
<evidence type="ECO:0008006" key="3">
    <source>
        <dbReference type="Google" id="ProtNLM"/>
    </source>
</evidence>
<proteinExistence type="predicted"/>
<evidence type="ECO:0000313" key="1">
    <source>
        <dbReference type="EMBL" id="SDB92342.1"/>
    </source>
</evidence>
<accession>A0A1G6HDJ2</accession>
<reference evidence="2" key="1">
    <citation type="submission" date="2016-09" db="EMBL/GenBank/DDBJ databases">
        <authorList>
            <person name="Varghese N."/>
            <person name="Submissions S."/>
        </authorList>
    </citation>
    <scope>NUCLEOTIDE SEQUENCE [LARGE SCALE GENOMIC DNA]</scope>
    <source>
        <strain evidence="2">ANC 4422</strain>
    </source>
</reference>
<dbReference type="RefSeq" id="WP_092747794.1">
    <property type="nucleotide sequence ID" value="NZ_FMYL01000005.1"/>
</dbReference>
<sequence length="71" mass="8189">MQPLRITYNQACELLSVTRDTLRSLPKKDPTFPKAYKFGTTRQSPVYFDYADLLAWHNAQKEKVNGVEVQA</sequence>
<dbReference type="STRING" id="1219383.SAMN05421733_10564"/>
<dbReference type="AlphaFoldDB" id="A0A1G6HDJ2"/>
<name>A0A1G6HDJ2_9GAMM</name>
<gene>
    <name evidence="1" type="ORF">SAMN05421733_10564</name>
</gene>
<dbReference type="EMBL" id="FMYL01000005">
    <property type="protein sequence ID" value="SDB92342.1"/>
    <property type="molecule type" value="Genomic_DNA"/>
</dbReference>
<keyword evidence="2" id="KW-1185">Reference proteome</keyword>
<organism evidence="1 2">
    <name type="scientific">Acinetobacter boissieri</name>
    <dbReference type="NCBI Taxonomy" id="1219383"/>
    <lineage>
        <taxon>Bacteria</taxon>
        <taxon>Pseudomonadati</taxon>
        <taxon>Pseudomonadota</taxon>
        <taxon>Gammaproteobacteria</taxon>
        <taxon>Moraxellales</taxon>
        <taxon>Moraxellaceae</taxon>
        <taxon>Acinetobacter</taxon>
    </lineage>
</organism>
<evidence type="ECO:0000313" key="2">
    <source>
        <dbReference type="Proteomes" id="UP000242501"/>
    </source>
</evidence>